<evidence type="ECO:0000256" key="1">
    <source>
        <dbReference type="SAM" id="MobiDB-lite"/>
    </source>
</evidence>
<organism evidence="4 5">
    <name type="scientific">Nocardioides aestuarii</name>
    <dbReference type="NCBI Taxonomy" id="252231"/>
    <lineage>
        <taxon>Bacteria</taxon>
        <taxon>Bacillati</taxon>
        <taxon>Actinomycetota</taxon>
        <taxon>Actinomycetes</taxon>
        <taxon>Propionibacteriales</taxon>
        <taxon>Nocardioidaceae</taxon>
        <taxon>Nocardioides</taxon>
    </lineage>
</organism>
<keyword evidence="5" id="KW-1185">Reference proteome</keyword>
<dbReference type="Pfam" id="PF13408">
    <property type="entry name" value="Zn_ribbon_recom"/>
    <property type="match status" value="1"/>
</dbReference>
<dbReference type="PANTHER" id="PTHR30461:SF23">
    <property type="entry name" value="DNA RECOMBINASE-RELATED"/>
    <property type="match status" value="1"/>
</dbReference>
<dbReference type="Gene3D" id="3.90.1750.20">
    <property type="entry name" value="Putative Large Serine Recombinase, Chain B, Domain 2"/>
    <property type="match status" value="1"/>
</dbReference>
<dbReference type="PROSITE" id="PS51736">
    <property type="entry name" value="RECOMBINASES_3"/>
    <property type="match status" value="1"/>
</dbReference>
<dbReference type="InterPro" id="IPR006119">
    <property type="entry name" value="Resolv_N"/>
</dbReference>
<dbReference type="PROSITE" id="PS51737">
    <property type="entry name" value="RECOMBINASE_DNA_BIND"/>
    <property type="match status" value="1"/>
</dbReference>
<feature type="compositionally biased region" description="Low complexity" evidence="1">
    <location>
        <begin position="138"/>
        <end position="150"/>
    </location>
</feature>
<evidence type="ECO:0000259" key="3">
    <source>
        <dbReference type="PROSITE" id="PS51737"/>
    </source>
</evidence>
<evidence type="ECO:0000259" key="2">
    <source>
        <dbReference type="PROSITE" id="PS51736"/>
    </source>
</evidence>
<dbReference type="Pfam" id="PF07508">
    <property type="entry name" value="Recombinase"/>
    <property type="match status" value="1"/>
</dbReference>
<dbReference type="CDD" id="cd00338">
    <property type="entry name" value="Ser_Recombinase"/>
    <property type="match status" value="1"/>
</dbReference>
<reference evidence="5" key="1">
    <citation type="journal article" date="2019" name="Int. J. Syst. Evol. Microbiol.">
        <title>The Global Catalogue of Microorganisms (GCM) 10K type strain sequencing project: providing services to taxonomists for standard genome sequencing and annotation.</title>
        <authorList>
            <consortium name="The Broad Institute Genomics Platform"/>
            <consortium name="The Broad Institute Genome Sequencing Center for Infectious Disease"/>
            <person name="Wu L."/>
            <person name="Ma J."/>
        </authorList>
    </citation>
    <scope>NUCLEOTIDE SEQUENCE [LARGE SCALE GENOMIC DNA]</scope>
    <source>
        <strain evidence="5">CGMCC 1.12477</strain>
    </source>
</reference>
<comment type="caution">
    <text evidence="4">The sequence shown here is derived from an EMBL/GenBank/DDBJ whole genome shotgun (WGS) entry which is preliminary data.</text>
</comment>
<protein>
    <submittedName>
        <fullName evidence="4">Recombinase family protein</fullName>
    </submittedName>
</protein>
<gene>
    <name evidence="4" type="ORF">ACFSDE_00190</name>
</gene>
<dbReference type="Proteomes" id="UP001597351">
    <property type="component" value="Unassembled WGS sequence"/>
</dbReference>
<feature type="domain" description="Resolvase/invertase-type recombinase catalytic" evidence="2">
    <location>
        <begin position="2"/>
        <end position="149"/>
    </location>
</feature>
<dbReference type="Pfam" id="PF00239">
    <property type="entry name" value="Resolvase"/>
    <property type="match status" value="1"/>
</dbReference>
<dbReference type="Gene3D" id="3.40.50.1390">
    <property type="entry name" value="Resolvase, N-terminal catalytic domain"/>
    <property type="match status" value="1"/>
</dbReference>
<dbReference type="SMART" id="SM00857">
    <property type="entry name" value="Resolvase"/>
    <property type="match status" value="1"/>
</dbReference>
<dbReference type="InterPro" id="IPR038109">
    <property type="entry name" value="DNA_bind_recomb_sf"/>
</dbReference>
<evidence type="ECO:0000313" key="5">
    <source>
        <dbReference type="Proteomes" id="UP001597351"/>
    </source>
</evidence>
<name>A0ABW4TF13_9ACTN</name>
<dbReference type="InterPro" id="IPR050639">
    <property type="entry name" value="SSR_resolvase"/>
</dbReference>
<dbReference type="EMBL" id="JBHUGD010000001">
    <property type="protein sequence ID" value="MFD1945197.1"/>
    <property type="molecule type" value="Genomic_DNA"/>
</dbReference>
<dbReference type="RefSeq" id="WP_343915910.1">
    <property type="nucleotide sequence ID" value="NZ_BAAAJT010000002.1"/>
</dbReference>
<dbReference type="PANTHER" id="PTHR30461">
    <property type="entry name" value="DNA-INVERTASE FROM LAMBDOID PROPHAGE"/>
    <property type="match status" value="1"/>
</dbReference>
<dbReference type="InterPro" id="IPR025827">
    <property type="entry name" value="Zn_ribbon_recom_dom"/>
</dbReference>
<evidence type="ECO:0000313" key="4">
    <source>
        <dbReference type="EMBL" id="MFD1945197.1"/>
    </source>
</evidence>
<dbReference type="InterPro" id="IPR011109">
    <property type="entry name" value="DNA_bind_recombinase_dom"/>
</dbReference>
<feature type="domain" description="Recombinase" evidence="3">
    <location>
        <begin position="155"/>
        <end position="265"/>
    </location>
</feature>
<dbReference type="SUPFAM" id="SSF53041">
    <property type="entry name" value="Resolvase-like"/>
    <property type="match status" value="1"/>
</dbReference>
<proteinExistence type="predicted"/>
<sequence length="457" mass="49539">MQAALYLRQSLDKTGEGAAVDRQRDACLKLAEARGYEVVAEYVDNSVSASSTKPRPAYTRMVADVRAGRVDVIVAWHVDRLTRKLTDLEDLIDLSAKTGLTIATVTGDLDLSTDTGRLLGRILASVARGEVERKGARQKAAAAQRSAAGKPPTGPRGFGYTADGTEVVDDEAAVIRKAYDLMLAGGTVRGVARLLNESGFTTNRGNEWKPYAVRSLLMNPRYAALTWAPGPRDHRQITGHGEWPAVVTEETWRAVNDLLNNPARKITTTNRRAYLLSGLATCGKCGTPMGAGGNTRGVRVYRCKASSHLSRAQQPIDEYVTALALARLSRPDAARLLEDTDRPDTEQLRTEAMTARQRLANVSELVADGTLQAHEARDTVARLRTELATIEERLTHAGRGDVLGPLVGADRIEEAWEALDLDRRRAVVSTLMDVVVLPAGRGARGFDPATVQVSPRS</sequence>
<feature type="region of interest" description="Disordered" evidence="1">
    <location>
        <begin position="135"/>
        <end position="162"/>
    </location>
</feature>
<dbReference type="InterPro" id="IPR036162">
    <property type="entry name" value="Resolvase-like_N_sf"/>
</dbReference>
<accession>A0ABW4TF13</accession>